<evidence type="ECO:0000256" key="11">
    <source>
        <dbReference type="ARBA" id="ARBA00023033"/>
    </source>
</evidence>
<dbReference type="Gene3D" id="1.10.630.10">
    <property type="entry name" value="Cytochrome P450"/>
    <property type="match status" value="1"/>
</dbReference>
<evidence type="ECO:0000256" key="6">
    <source>
        <dbReference type="ARBA" id="ARBA00022723"/>
    </source>
</evidence>
<evidence type="ECO:0000256" key="10">
    <source>
        <dbReference type="ARBA" id="ARBA00023004"/>
    </source>
</evidence>
<keyword evidence="5" id="KW-0349">Heme</keyword>
<keyword evidence="7" id="KW-0256">Endoplasmic reticulum</keyword>
<dbReference type="CDD" id="cd11056">
    <property type="entry name" value="CYP6-like"/>
    <property type="match status" value="1"/>
</dbReference>
<dbReference type="GO" id="GO:0005506">
    <property type="term" value="F:iron ion binding"/>
    <property type="evidence" value="ECO:0007669"/>
    <property type="project" value="InterPro"/>
</dbReference>
<comment type="caution">
    <text evidence="13">The sequence shown here is derived from an EMBL/GenBank/DDBJ whole genome shotgun (WGS) entry which is preliminary data.</text>
</comment>
<dbReference type="AlphaFoldDB" id="A0AAV7I068"/>
<evidence type="ECO:0000256" key="7">
    <source>
        <dbReference type="ARBA" id="ARBA00022824"/>
    </source>
</evidence>
<name>A0AAV7I068_COTGL</name>
<dbReference type="InterPro" id="IPR001128">
    <property type="entry name" value="Cyt_P450"/>
</dbReference>
<dbReference type="SUPFAM" id="SSF48264">
    <property type="entry name" value="Cytochrome P450"/>
    <property type="match status" value="1"/>
</dbReference>
<evidence type="ECO:0000256" key="12">
    <source>
        <dbReference type="ARBA" id="ARBA00023136"/>
    </source>
</evidence>
<gene>
    <name evidence="13" type="ORF">KQX54_018243</name>
</gene>
<evidence type="ECO:0000256" key="3">
    <source>
        <dbReference type="ARBA" id="ARBA00004406"/>
    </source>
</evidence>
<dbReference type="GO" id="GO:0020037">
    <property type="term" value="F:heme binding"/>
    <property type="evidence" value="ECO:0007669"/>
    <property type="project" value="InterPro"/>
</dbReference>
<dbReference type="PRINTS" id="PR00464">
    <property type="entry name" value="EP450II"/>
</dbReference>
<evidence type="ECO:0000256" key="1">
    <source>
        <dbReference type="ARBA" id="ARBA00001971"/>
    </source>
</evidence>
<dbReference type="GO" id="GO:0016705">
    <property type="term" value="F:oxidoreductase activity, acting on paired donors, with incorporation or reduction of molecular oxygen"/>
    <property type="evidence" value="ECO:0007669"/>
    <property type="project" value="InterPro"/>
</dbReference>
<evidence type="ECO:0000256" key="8">
    <source>
        <dbReference type="ARBA" id="ARBA00022848"/>
    </source>
</evidence>
<dbReference type="Pfam" id="PF00067">
    <property type="entry name" value="p450"/>
    <property type="match status" value="1"/>
</dbReference>
<evidence type="ECO:0000256" key="9">
    <source>
        <dbReference type="ARBA" id="ARBA00023002"/>
    </source>
</evidence>
<dbReference type="Proteomes" id="UP000826195">
    <property type="component" value="Unassembled WGS sequence"/>
</dbReference>
<dbReference type="EMBL" id="JAHXZJ010002609">
    <property type="protein sequence ID" value="KAH0540552.1"/>
    <property type="molecule type" value="Genomic_DNA"/>
</dbReference>
<organism evidence="13 14">
    <name type="scientific">Cotesia glomerata</name>
    <name type="common">Lepidopteran parasitic wasp</name>
    <name type="synonym">Apanteles glomeratus</name>
    <dbReference type="NCBI Taxonomy" id="32391"/>
    <lineage>
        <taxon>Eukaryota</taxon>
        <taxon>Metazoa</taxon>
        <taxon>Ecdysozoa</taxon>
        <taxon>Arthropoda</taxon>
        <taxon>Hexapoda</taxon>
        <taxon>Insecta</taxon>
        <taxon>Pterygota</taxon>
        <taxon>Neoptera</taxon>
        <taxon>Endopterygota</taxon>
        <taxon>Hymenoptera</taxon>
        <taxon>Apocrita</taxon>
        <taxon>Ichneumonoidea</taxon>
        <taxon>Braconidae</taxon>
        <taxon>Microgastrinae</taxon>
        <taxon>Cotesia</taxon>
    </lineage>
</organism>
<proteinExistence type="inferred from homology"/>
<dbReference type="GO" id="GO:0004497">
    <property type="term" value="F:monooxygenase activity"/>
    <property type="evidence" value="ECO:0007669"/>
    <property type="project" value="UniProtKB-KW"/>
</dbReference>
<dbReference type="PANTHER" id="PTHR24292:SF54">
    <property type="entry name" value="CYP9F3-RELATED"/>
    <property type="match status" value="1"/>
</dbReference>
<evidence type="ECO:0000313" key="14">
    <source>
        <dbReference type="Proteomes" id="UP000826195"/>
    </source>
</evidence>
<keyword evidence="6" id="KW-0479">Metal-binding</keyword>
<dbReference type="GO" id="GO:0005789">
    <property type="term" value="C:endoplasmic reticulum membrane"/>
    <property type="evidence" value="ECO:0007669"/>
    <property type="project" value="UniProtKB-SubCell"/>
</dbReference>
<sequence>MGPLFFGQTSFVEIQRKMYEEWKKEPYFGFRGFSRGVVLNNNDPLSQNLFNVDGHKWKSLRGKLTPAFTTGKIKQMFTLMGECVKNFERYLLNQVGEGKVFECRSLAAKYSLSCICSFAFGIHLITFDQENNEFQVIARYLFIPSFYNLIKQMASVAAPKLYKFLGLTIMPKKYSNFFINFIKETVERRKREKVVRNDVIDLLIDMDKNRQDFDFDSTDSLLASQAFVFFVAGFEAISATISFALYEMAIVPEIQEKIRSEILETLKKHNGQLSYDIINEMKYLIMVIYETLRKNPPGLVLLRKSVKPFKLPGSKGILPTGSLVFISPYCLHYDEQYYPNSEIFDPERFKDDRKQSVFFIFW</sequence>
<accession>A0AAV7I068</accession>
<keyword evidence="8" id="KW-0492">Microsome</keyword>
<dbReference type="InterPro" id="IPR002402">
    <property type="entry name" value="Cyt_P450_E_grp-II"/>
</dbReference>
<comment type="subcellular location">
    <subcellularLocation>
        <location evidence="3">Endoplasmic reticulum membrane</location>
        <topology evidence="3">Peripheral membrane protein</topology>
    </subcellularLocation>
    <subcellularLocation>
        <location evidence="2">Microsome membrane</location>
        <topology evidence="2">Peripheral membrane protein</topology>
    </subcellularLocation>
</comment>
<evidence type="ECO:0000256" key="2">
    <source>
        <dbReference type="ARBA" id="ARBA00004174"/>
    </source>
</evidence>
<keyword evidence="14" id="KW-1185">Reference proteome</keyword>
<dbReference type="InterPro" id="IPR036396">
    <property type="entry name" value="Cyt_P450_sf"/>
</dbReference>
<reference evidence="13 14" key="1">
    <citation type="journal article" date="2021" name="J. Hered.">
        <title>A chromosome-level genome assembly of the parasitoid wasp, Cotesia glomerata (Hymenoptera: Braconidae).</title>
        <authorList>
            <person name="Pinto B.J."/>
            <person name="Weis J.J."/>
            <person name="Gamble T."/>
            <person name="Ode P.J."/>
            <person name="Paul R."/>
            <person name="Zaspel J.M."/>
        </authorList>
    </citation>
    <scope>NUCLEOTIDE SEQUENCE [LARGE SCALE GENOMIC DNA]</scope>
    <source>
        <strain evidence="13">CgM1</strain>
    </source>
</reference>
<protein>
    <recommendedName>
        <fullName evidence="15">Cytochrome P450</fullName>
    </recommendedName>
</protein>
<evidence type="ECO:0000313" key="13">
    <source>
        <dbReference type="EMBL" id="KAH0540552.1"/>
    </source>
</evidence>
<evidence type="ECO:0008006" key="15">
    <source>
        <dbReference type="Google" id="ProtNLM"/>
    </source>
</evidence>
<keyword evidence="10" id="KW-0408">Iron</keyword>
<comment type="cofactor">
    <cofactor evidence="1">
        <name>heme</name>
        <dbReference type="ChEBI" id="CHEBI:30413"/>
    </cofactor>
</comment>
<evidence type="ECO:0000256" key="5">
    <source>
        <dbReference type="ARBA" id="ARBA00022617"/>
    </source>
</evidence>
<dbReference type="InterPro" id="IPR050476">
    <property type="entry name" value="Insect_CytP450_Detox"/>
</dbReference>
<dbReference type="PANTHER" id="PTHR24292">
    <property type="entry name" value="CYTOCHROME P450"/>
    <property type="match status" value="1"/>
</dbReference>
<keyword evidence="12" id="KW-0472">Membrane</keyword>
<keyword evidence="9" id="KW-0560">Oxidoreductase</keyword>
<comment type="similarity">
    <text evidence="4">Belongs to the cytochrome P450 family.</text>
</comment>
<evidence type="ECO:0000256" key="4">
    <source>
        <dbReference type="ARBA" id="ARBA00010617"/>
    </source>
</evidence>
<keyword evidence="11" id="KW-0503">Monooxygenase</keyword>